<dbReference type="AlphaFoldDB" id="A0A562S003"/>
<dbReference type="EMBL" id="VLLC01000006">
    <property type="protein sequence ID" value="TWI74104.1"/>
    <property type="molecule type" value="Genomic_DNA"/>
</dbReference>
<evidence type="ECO:0000256" key="5">
    <source>
        <dbReference type="ARBA" id="ARBA00022605"/>
    </source>
</evidence>
<dbReference type="UniPathway" id="UPA00135">
    <property type="reaction ID" value="UER00197"/>
</dbReference>
<keyword evidence="12" id="KW-0963">Cytoplasm</keyword>
<evidence type="ECO:0000256" key="9">
    <source>
        <dbReference type="ARBA" id="ARBA00023299"/>
    </source>
</evidence>
<evidence type="ECO:0000256" key="12">
    <source>
        <dbReference type="HAMAP-Rule" id="MF_00160"/>
    </source>
</evidence>
<dbReference type="GO" id="GO:0006564">
    <property type="term" value="P:L-serine biosynthetic process"/>
    <property type="evidence" value="ECO:0007669"/>
    <property type="project" value="UniProtKB-UniRule"/>
</dbReference>
<comment type="subunit">
    <text evidence="12">Homodimer.</text>
</comment>
<feature type="binding site" evidence="12">
    <location>
        <position position="172"/>
    </location>
    <ligand>
        <name>pyridoxal 5'-phosphate</name>
        <dbReference type="ChEBI" id="CHEBI:597326"/>
    </ligand>
</feature>
<name>A0A562S003_9BACT</name>
<dbReference type="PROSITE" id="PS00595">
    <property type="entry name" value="AA_TRANSFER_CLASS_5"/>
    <property type="match status" value="1"/>
</dbReference>
<comment type="catalytic activity">
    <reaction evidence="11 12 13">
        <text>O-phospho-L-serine + 2-oxoglutarate = 3-phosphooxypyruvate + L-glutamate</text>
        <dbReference type="Rhea" id="RHEA:14329"/>
        <dbReference type="ChEBI" id="CHEBI:16810"/>
        <dbReference type="ChEBI" id="CHEBI:18110"/>
        <dbReference type="ChEBI" id="CHEBI:29985"/>
        <dbReference type="ChEBI" id="CHEBI:57524"/>
        <dbReference type="EC" id="2.6.1.52"/>
    </reaction>
</comment>
<evidence type="ECO:0000256" key="10">
    <source>
        <dbReference type="ARBA" id="ARBA00047630"/>
    </source>
</evidence>
<dbReference type="Gene3D" id="3.40.640.10">
    <property type="entry name" value="Type I PLP-dependent aspartate aminotransferase-like (Major domain)"/>
    <property type="match status" value="1"/>
</dbReference>
<comment type="catalytic activity">
    <reaction evidence="10 12">
        <text>4-(phosphooxy)-L-threonine + 2-oxoglutarate = (R)-3-hydroxy-2-oxo-4-phosphooxybutanoate + L-glutamate</text>
        <dbReference type="Rhea" id="RHEA:16573"/>
        <dbReference type="ChEBI" id="CHEBI:16810"/>
        <dbReference type="ChEBI" id="CHEBI:29985"/>
        <dbReference type="ChEBI" id="CHEBI:58452"/>
        <dbReference type="ChEBI" id="CHEBI:58538"/>
        <dbReference type="EC" id="2.6.1.52"/>
    </reaction>
</comment>
<dbReference type="Pfam" id="PF00266">
    <property type="entry name" value="Aminotran_5"/>
    <property type="match status" value="1"/>
</dbReference>
<dbReference type="InterPro" id="IPR022278">
    <property type="entry name" value="Pser_aminoTfrase"/>
</dbReference>
<evidence type="ECO:0000259" key="14">
    <source>
        <dbReference type="Pfam" id="PF00266"/>
    </source>
</evidence>
<comment type="function">
    <text evidence="12">Catalyzes the reversible conversion of 3-phosphohydroxypyruvate to phosphoserine and of 3-hydroxy-2-oxo-4-phosphonooxybutanoate to phosphohydroxythreonine.</text>
</comment>
<dbReference type="NCBIfam" id="NF003764">
    <property type="entry name" value="PRK05355.1"/>
    <property type="match status" value="1"/>
</dbReference>
<dbReference type="PANTHER" id="PTHR43247">
    <property type="entry name" value="PHOSPHOSERINE AMINOTRANSFERASE"/>
    <property type="match status" value="1"/>
</dbReference>
<keyword evidence="16" id="KW-1185">Reference proteome</keyword>
<feature type="binding site" evidence="12">
    <location>
        <position position="103"/>
    </location>
    <ligand>
        <name>pyridoxal 5'-phosphate</name>
        <dbReference type="ChEBI" id="CHEBI:597326"/>
    </ligand>
</feature>
<evidence type="ECO:0000313" key="15">
    <source>
        <dbReference type="EMBL" id="TWI74104.1"/>
    </source>
</evidence>
<dbReference type="GO" id="GO:0005737">
    <property type="term" value="C:cytoplasm"/>
    <property type="evidence" value="ECO:0007669"/>
    <property type="project" value="UniProtKB-SubCell"/>
</dbReference>
<proteinExistence type="inferred from homology"/>
<accession>A0A562S003</accession>
<reference evidence="15 16" key="1">
    <citation type="submission" date="2019-07" db="EMBL/GenBank/DDBJ databases">
        <title>Genome sequencing of 100 strains of the haloalkaliphilic chemolithoautotrophic sulfur-oxidizing bacterium Thioalkalivibrio.</title>
        <authorList>
            <person name="Muyzer G."/>
        </authorList>
    </citation>
    <scope>NUCLEOTIDE SEQUENCE [LARGE SCALE GENOMIC DNA]</scope>
    <source>
        <strain evidence="15 16">ASO4-4</strain>
    </source>
</reference>
<dbReference type="FunFam" id="3.90.1150.10:FF:000006">
    <property type="entry name" value="Phosphoserine aminotransferase"/>
    <property type="match status" value="1"/>
</dbReference>
<evidence type="ECO:0000256" key="8">
    <source>
        <dbReference type="ARBA" id="ARBA00023096"/>
    </source>
</evidence>
<dbReference type="Proteomes" id="UP000318307">
    <property type="component" value="Unassembled WGS sequence"/>
</dbReference>
<evidence type="ECO:0000256" key="4">
    <source>
        <dbReference type="ARBA" id="ARBA00022576"/>
    </source>
</evidence>
<keyword evidence="9 12" id="KW-0718">Serine biosynthesis</keyword>
<evidence type="ECO:0000256" key="2">
    <source>
        <dbReference type="ARBA" id="ARBA00005099"/>
    </source>
</evidence>
<comment type="subcellular location">
    <subcellularLocation>
        <location evidence="12">Cytoplasm</location>
    </subcellularLocation>
</comment>
<dbReference type="GO" id="GO:0004648">
    <property type="term" value="F:O-phospho-L-serine:2-oxoglutarate aminotransferase activity"/>
    <property type="evidence" value="ECO:0007669"/>
    <property type="project" value="UniProtKB-UniRule"/>
</dbReference>
<sequence>MTERIHNFNPGPAALPLSVLEEVQAEMLHFKNSGMSILEISHRSELFGEVLASARNRARRLFNLPDNYRVLFIQGGASLQFAMAPMNFLGPEDRADYINTGTWATKAFEQASLLGKKVRYAASSEEKAFSFIPKTADLDPKARYVHITSNNTIRGTQWQHYPDTGEVPLVCDMCSDIFSRPVPVEKFGLIYAGAQKNLGPSGLTLAIIREDMLHWNPDAVMPTLMRYKTYSDHYSMYNTPPCFGIYVAEKVMAWLENEIGGLEKMAALNRAKAERLYRALDATDFYQGTAEKEDRSPMNVTFRLKNTELEPVFIREALAAGLGGLKGHKSVGGCRASLYNATGMDAVESLVNFMDDFEKRKG</sequence>
<comment type="similarity">
    <text evidence="3 12">Belongs to the class-V pyridoxal-phosphate-dependent aminotransferase family. SerC subfamily.</text>
</comment>
<evidence type="ECO:0000313" key="16">
    <source>
        <dbReference type="Proteomes" id="UP000318307"/>
    </source>
</evidence>
<evidence type="ECO:0000256" key="3">
    <source>
        <dbReference type="ARBA" id="ARBA00006904"/>
    </source>
</evidence>
<dbReference type="InterPro" id="IPR000192">
    <property type="entry name" value="Aminotrans_V_dom"/>
</dbReference>
<dbReference type="InterPro" id="IPR015422">
    <property type="entry name" value="PyrdxlP-dep_Trfase_small"/>
</dbReference>
<dbReference type="GO" id="GO:0008615">
    <property type="term" value="P:pyridoxine biosynthetic process"/>
    <property type="evidence" value="ECO:0007669"/>
    <property type="project" value="UniProtKB-UniRule"/>
</dbReference>
<keyword evidence="7 12" id="KW-0663">Pyridoxal phosphate</keyword>
<comment type="caution">
    <text evidence="12">Lacks conserved residue(s) required for the propagation of feature annotation.</text>
</comment>
<evidence type="ECO:0000256" key="11">
    <source>
        <dbReference type="ARBA" id="ARBA00049007"/>
    </source>
</evidence>
<keyword evidence="4 12" id="KW-0032">Aminotransferase</keyword>
<dbReference type="EC" id="2.6.1.52" evidence="12"/>
<feature type="binding site" evidence="12">
    <location>
        <begin position="77"/>
        <end position="78"/>
    </location>
    <ligand>
        <name>pyridoxal 5'-phosphate</name>
        <dbReference type="ChEBI" id="CHEBI:597326"/>
    </ligand>
</feature>
<feature type="binding site" evidence="12">
    <location>
        <begin position="238"/>
        <end position="239"/>
    </location>
    <ligand>
        <name>pyridoxal 5'-phosphate</name>
        <dbReference type="ChEBI" id="CHEBI:597326"/>
    </ligand>
</feature>
<dbReference type="FunFam" id="3.40.640.10:FF:000010">
    <property type="entry name" value="Phosphoserine aminotransferase"/>
    <property type="match status" value="1"/>
</dbReference>
<comment type="cofactor">
    <cofactor evidence="12">
        <name>pyridoxal 5'-phosphate</name>
        <dbReference type="ChEBI" id="CHEBI:597326"/>
    </cofactor>
    <text evidence="12">Binds 1 pyridoxal phosphate per subunit.</text>
</comment>
<dbReference type="OrthoDB" id="9809412at2"/>
<dbReference type="SUPFAM" id="SSF53383">
    <property type="entry name" value="PLP-dependent transferases"/>
    <property type="match status" value="1"/>
</dbReference>
<protein>
    <recommendedName>
        <fullName evidence="12">Phosphoserine aminotransferase</fullName>
        <ecNumber evidence="12">2.6.1.52</ecNumber>
    </recommendedName>
    <alternativeName>
        <fullName evidence="12">Phosphohydroxythreonine aminotransferase</fullName>
        <shortName evidence="12">PSAT</shortName>
    </alternativeName>
</protein>
<evidence type="ECO:0000256" key="7">
    <source>
        <dbReference type="ARBA" id="ARBA00022898"/>
    </source>
</evidence>
<evidence type="ECO:0000256" key="1">
    <source>
        <dbReference type="ARBA" id="ARBA00004915"/>
    </source>
</evidence>
<comment type="pathway">
    <text evidence="2 12 13">Amino-acid biosynthesis; L-serine biosynthesis; L-serine from 3-phospho-D-glycerate: step 2/3.</text>
</comment>
<comment type="caution">
    <text evidence="15">The sequence shown here is derived from an EMBL/GenBank/DDBJ whole genome shotgun (WGS) entry which is preliminary data.</text>
</comment>
<keyword evidence="8 12" id="KW-0664">Pyridoxine biosynthesis</keyword>
<feature type="binding site" evidence="12">
    <location>
        <position position="43"/>
    </location>
    <ligand>
        <name>L-glutamate</name>
        <dbReference type="ChEBI" id="CHEBI:29985"/>
    </ligand>
</feature>
<feature type="modified residue" description="N6-(pyridoxal phosphate)lysine" evidence="12">
    <location>
        <position position="196"/>
    </location>
</feature>
<organism evidence="15 16">
    <name type="scientific">Desulfobotulus alkaliphilus</name>
    <dbReference type="NCBI Taxonomy" id="622671"/>
    <lineage>
        <taxon>Bacteria</taxon>
        <taxon>Pseudomonadati</taxon>
        <taxon>Thermodesulfobacteriota</taxon>
        <taxon>Desulfobacteria</taxon>
        <taxon>Desulfobacterales</taxon>
        <taxon>Desulfobacteraceae</taxon>
        <taxon>Desulfobotulus</taxon>
    </lineage>
</organism>
<keyword evidence="5 12" id="KW-0028">Amino-acid biosynthesis</keyword>
<feature type="domain" description="Aminotransferase class V" evidence="14">
    <location>
        <begin position="5"/>
        <end position="350"/>
    </location>
</feature>
<evidence type="ECO:0000256" key="6">
    <source>
        <dbReference type="ARBA" id="ARBA00022679"/>
    </source>
</evidence>
<dbReference type="HAMAP" id="MF_00160">
    <property type="entry name" value="SerC_aminotrans_5"/>
    <property type="match status" value="1"/>
</dbReference>
<feature type="binding site" evidence="12">
    <location>
        <position position="152"/>
    </location>
    <ligand>
        <name>pyridoxal 5'-phosphate</name>
        <dbReference type="ChEBI" id="CHEBI:597326"/>
    </ligand>
</feature>
<keyword evidence="6 12" id="KW-0808">Transferase</keyword>
<feature type="binding site" evidence="12">
    <location>
        <position position="195"/>
    </location>
    <ligand>
        <name>pyridoxal 5'-phosphate</name>
        <dbReference type="ChEBI" id="CHEBI:597326"/>
    </ligand>
</feature>
<dbReference type="PANTHER" id="PTHR43247:SF1">
    <property type="entry name" value="PHOSPHOSERINE AMINOTRANSFERASE"/>
    <property type="match status" value="1"/>
</dbReference>
<dbReference type="Gene3D" id="3.90.1150.10">
    <property type="entry name" value="Aspartate Aminotransferase, domain 1"/>
    <property type="match status" value="1"/>
</dbReference>
<dbReference type="UniPathway" id="UPA00244">
    <property type="reaction ID" value="UER00311"/>
</dbReference>
<dbReference type="PIRSF" id="PIRSF000525">
    <property type="entry name" value="SerC"/>
    <property type="match status" value="1"/>
</dbReference>
<comment type="pathway">
    <text evidence="1 12">Cofactor biosynthesis; pyridoxine 5'-phosphate biosynthesis; pyridoxine 5'-phosphate from D-erythrose 4-phosphate: step 3/5.</text>
</comment>
<dbReference type="InterPro" id="IPR015421">
    <property type="entry name" value="PyrdxlP-dep_Trfase_major"/>
</dbReference>
<dbReference type="NCBIfam" id="TIGR01364">
    <property type="entry name" value="serC_1"/>
    <property type="match status" value="1"/>
</dbReference>
<dbReference type="InterPro" id="IPR015424">
    <property type="entry name" value="PyrdxlP-dep_Trfase"/>
</dbReference>
<evidence type="ECO:0000256" key="13">
    <source>
        <dbReference type="RuleBase" id="RU004505"/>
    </source>
</evidence>
<dbReference type="InterPro" id="IPR020578">
    <property type="entry name" value="Aminotrans_V_PyrdxlP_BS"/>
</dbReference>
<gene>
    <name evidence="12" type="primary">serC</name>
    <name evidence="15" type="ORF">LZ24_01044</name>
</gene>
<dbReference type="GO" id="GO:0030170">
    <property type="term" value="F:pyridoxal phosphate binding"/>
    <property type="evidence" value="ECO:0007669"/>
    <property type="project" value="UniProtKB-UniRule"/>
</dbReference>
<dbReference type="RefSeq" id="WP_144683038.1">
    <property type="nucleotide sequence ID" value="NZ_VLLC01000006.1"/>
</dbReference>